<comment type="caution">
    <text evidence="2">The sequence shown here is derived from an EMBL/GenBank/DDBJ whole genome shotgun (WGS) entry which is preliminary data.</text>
</comment>
<evidence type="ECO:0000313" key="2">
    <source>
        <dbReference type="EMBL" id="GMH15861.1"/>
    </source>
</evidence>
<evidence type="ECO:0000256" key="1">
    <source>
        <dbReference type="SAM" id="MobiDB-lite"/>
    </source>
</evidence>
<feature type="region of interest" description="Disordered" evidence="1">
    <location>
        <begin position="12"/>
        <end position="90"/>
    </location>
</feature>
<protein>
    <submittedName>
        <fullName evidence="2">Uncharacterized protein</fullName>
    </submittedName>
</protein>
<accession>A0AAD3ST46</accession>
<sequence>MGCCISIPKEYNHRRRIPSLKKPQRRNNAAISKSPPRAEEETVKEVLSEIPKGKSQAFETSDSGDHLLGELKTRQKTPTFDRPTKAKMSPEEISELSEVSESLTAIAIPQKLEAFLQLGRGAGEVPQRYNTSPARRCRKDSPLSEDLAQKRLNSSCRFSARRLAPSSRRTNEAATVSGVSRKTGQSWVRRELVEDSGETYMSPATRCNASGGSRSNLGRSPPGRKTGPSPGRARMIHPESGRKVKENTRAISRWPATPAESLENPVVSLECFIFL</sequence>
<organism evidence="2 3">
    <name type="scientific">Nepenthes gracilis</name>
    <name type="common">Slender pitcher plant</name>
    <dbReference type="NCBI Taxonomy" id="150966"/>
    <lineage>
        <taxon>Eukaryota</taxon>
        <taxon>Viridiplantae</taxon>
        <taxon>Streptophyta</taxon>
        <taxon>Embryophyta</taxon>
        <taxon>Tracheophyta</taxon>
        <taxon>Spermatophyta</taxon>
        <taxon>Magnoliopsida</taxon>
        <taxon>eudicotyledons</taxon>
        <taxon>Gunneridae</taxon>
        <taxon>Pentapetalae</taxon>
        <taxon>Caryophyllales</taxon>
        <taxon>Nepenthaceae</taxon>
        <taxon>Nepenthes</taxon>
    </lineage>
</organism>
<keyword evidence="3" id="KW-1185">Reference proteome</keyword>
<dbReference type="PANTHER" id="PTHR33871">
    <property type="entry name" value="OS05G0503100 PROTEIN-RELATED"/>
    <property type="match status" value="1"/>
</dbReference>
<feature type="compositionally biased region" description="Polar residues" evidence="1">
    <location>
        <begin position="205"/>
        <end position="218"/>
    </location>
</feature>
<reference evidence="2" key="1">
    <citation type="submission" date="2023-05" db="EMBL/GenBank/DDBJ databases">
        <title>Nepenthes gracilis genome sequencing.</title>
        <authorList>
            <person name="Fukushima K."/>
        </authorList>
    </citation>
    <scope>NUCLEOTIDE SEQUENCE</scope>
    <source>
        <strain evidence="2">SING2019-196</strain>
    </source>
</reference>
<feature type="compositionally biased region" description="Basic and acidic residues" evidence="1">
    <location>
        <begin position="36"/>
        <end position="47"/>
    </location>
</feature>
<proteinExistence type="predicted"/>
<dbReference type="Proteomes" id="UP001279734">
    <property type="component" value="Unassembled WGS sequence"/>
</dbReference>
<feature type="compositionally biased region" description="Basic and acidic residues" evidence="1">
    <location>
        <begin position="236"/>
        <end position="245"/>
    </location>
</feature>
<feature type="compositionally biased region" description="Basic and acidic residues" evidence="1">
    <location>
        <begin position="63"/>
        <end position="73"/>
    </location>
</feature>
<dbReference type="PANTHER" id="PTHR33871:SF1">
    <property type="entry name" value="OS05G0503100 PROTEIN"/>
    <property type="match status" value="1"/>
</dbReference>
<gene>
    <name evidence="2" type="ORF">Nepgr_017702</name>
</gene>
<feature type="compositionally biased region" description="Basic residues" evidence="1">
    <location>
        <begin position="12"/>
        <end position="25"/>
    </location>
</feature>
<dbReference type="AlphaFoldDB" id="A0AAD3ST46"/>
<dbReference type="EMBL" id="BSYO01000015">
    <property type="protein sequence ID" value="GMH15861.1"/>
    <property type="molecule type" value="Genomic_DNA"/>
</dbReference>
<feature type="region of interest" description="Disordered" evidence="1">
    <location>
        <begin position="201"/>
        <end position="245"/>
    </location>
</feature>
<evidence type="ECO:0000313" key="3">
    <source>
        <dbReference type="Proteomes" id="UP001279734"/>
    </source>
</evidence>
<name>A0AAD3ST46_NEPGR</name>